<name>A0A1X2I0W1_9FUNG</name>
<dbReference type="EMBL" id="MCGE01000037">
    <property type="protein sequence ID" value="ORZ06917.1"/>
    <property type="molecule type" value="Genomic_DNA"/>
</dbReference>
<feature type="compositionally biased region" description="Basic and acidic residues" evidence="1">
    <location>
        <begin position="94"/>
        <end position="122"/>
    </location>
</feature>
<feature type="compositionally biased region" description="Basic and acidic residues" evidence="1">
    <location>
        <begin position="23"/>
        <end position="38"/>
    </location>
</feature>
<dbReference type="OrthoDB" id="843225at2759"/>
<dbReference type="PANTHER" id="PTHR46100">
    <property type="entry name" value="IMP2'P"/>
    <property type="match status" value="1"/>
</dbReference>
<feature type="compositionally biased region" description="Basic residues" evidence="1">
    <location>
        <begin position="1"/>
        <end position="10"/>
    </location>
</feature>
<dbReference type="InterPro" id="IPR006015">
    <property type="entry name" value="Universal_stress_UspA"/>
</dbReference>
<evidence type="ECO:0000313" key="4">
    <source>
        <dbReference type="Proteomes" id="UP000193560"/>
    </source>
</evidence>
<dbReference type="Gene3D" id="3.40.50.620">
    <property type="entry name" value="HUPs"/>
    <property type="match status" value="1"/>
</dbReference>
<evidence type="ECO:0000256" key="1">
    <source>
        <dbReference type="SAM" id="MobiDB-lite"/>
    </source>
</evidence>
<dbReference type="PANTHER" id="PTHR46100:SF4">
    <property type="entry name" value="USPA DOMAIN-CONTAINING PROTEIN"/>
    <property type="match status" value="1"/>
</dbReference>
<dbReference type="STRING" id="90262.A0A1X2I0W1"/>
<dbReference type="SUPFAM" id="SSF52402">
    <property type="entry name" value="Adenine nucleotide alpha hydrolases-like"/>
    <property type="match status" value="1"/>
</dbReference>
<dbReference type="InterPro" id="IPR014729">
    <property type="entry name" value="Rossmann-like_a/b/a_fold"/>
</dbReference>
<feature type="region of interest" description="Disordered" evidence="1">
    <location>
        <begin position="1"/>
        <end position="218"/>
    </location>
</feature>
<feature type="compositionally biased region" description="Acidic residues" evidence="1">
    <location>
        <begin position="123"/>
        <end position="145"/>
    </location>
</feature>
<organism evidence="3 4">
    <name type="scientific">Absidia repens</name>
    <dbReference type="NCBI Taxonomy" id="90262"/>
    <lineage>
        <taxon>Eukaryota</taxon>
        <taxon>Fungi</taxon>
        <taxon>Fungi incertae sedis</taxon>
        <taxon>Mucoromycota</taxon>
        <taxon>Mucoromycotina</taxon>
        <taxon>Mucoromycetes</taxon>
        <taxon>Mucorales</taxon>
        <taxon>Cunninghamellaceae</taxon>
        <taxon>Absidia</taxon>
    </lineage>
</organism>
<evidence type="ECO:0000313" key="3">
    <source>
        <dbReference type="EMBL" id="ORZ06917.1"/>
    </source>
</evidence>
<dbReference type="CDD" id="cd23659">
    <property type="entry name" value="USP_At3g01520-like"/>
    <property type="match status" value="1"/>
</dbReference>
<comment type="caution">
    <text evidence="3">The sequence shown here is derived from an EMBL/GenBank/DDBJ whole genome shotgun (WGS) entry which is preliminary data.</text>
</comment>
<keyword evidence="4" id="KW-1185">Reference proteome</keyword>
<dbReference type="AlphaFoldDB" id="A0A1X2I0W1"/>
<reference evidence="3 4" key="1">
    <citation type="submission" date="2016-07" db="EMBL/GenBank/DDBJ databases">
        <title>Pervasive Adenine N6-methylation of Active Genes in Fungi.</title>
        <authorList>
            <consortium name="DOE Joint Genome Institute"/>
            <person name="Mondo S.J."/>
            <person name="Dannebaum R.O."/>
            <person name="Kuo R.C."/>
            <person name="Labutti K."/>
            <person name="Haridas S."/>
            <person name="Kuo A."/>
            <person name="Salamov A."/>
            <person name="Ahrendt S.R."/>
            <person name="Lipzen A."/>
            <person name="Sullivan W."/>
            <person name="Andreopoulos W.B."/>
            <person name="Clum A."/>
            <person name="Lindquist E."/>
            <person name="Daum C."/>
            <person name="Ramamoorthy G.K."/>
            <person name="Gryganskyi A."/>
            <person name="Culley D."/>
            <person name="Magnuson J.K."/>
            <person name="James T.Y."/>
            <person name="O'Malley M.A."/>
            <person name="Stajich J.E."/>
            <person name="Spatafora J.W."/>
            <person name="Visel A."/>
            <person name="Grigoriev I.V."/>
        </authorList>
    </citation>
    <scope>NUCLEOTIDE SEQUENCE [LARGE SCALE GENOMIC DNA]</scope>
    <source>
        <strain evidence="3 4">NRRL 1336</strain>
    </source>
</reference>
<sequence length="547" mass="60325">MSVPKTRKVKQSVSDSMPLTTEEPVRRHWLSDQLKDINEVDSAETPEERTHAKEASKTTIHGPQPSTHTNTSEIGTRANTDVPIVVTPPMTSDQVHDKLLHSSGGDMDRAENKNNDDEQTKSDDDEDSHDTDMENEINDSEDNSGEEPTVVTPPITPSTPSTLNTTTTTSPTTTATTGSSSTATTPPTSTATSVITLGDDDVDDTHDETRKPAALPNLRHGSSQMDLLWNEMEQIQYDQGDNEFASTASDDESDMDDELRRITESNRHIYVPDSNTSSTKTLSTATETIKPVVERSTSISDPNLRNLLVFADTQVVTKQADRKVVSTIYGAGLEGNLLRSGDNGIQLRQAAATAGMDREDDEEIGHPDNNQYNRHYLVACDFSRESLHAMEWTMGTMLRDHDALHIVTVANREDNPDIVNQSNASVESDLDASLNTVIEEAKKRLSRMMLYDIKLVFYSMIGRVKDILKHLIRTLPLTMVVCGSRGRGTMRGLLMGSVSTYLVHKSLVPVAVIRPQKKKKKEPRHIITATPLSESVKTGQLHVDELG</sequence>
<dbReference type="Pfam" id="PF00582">
    <property type="entry name" value="Usp"/>
    <property type="match status" value="1"/>
</dbReference>
<dbReference type="PRINTS" id="PR01438">
    <property type="entry name" value="UNVRSLSTRESS"/>
</dbReference>
<evidence type="ECO:0000259" key="2">
    <source>
        <dbReference type="Pfam" id="PF00582"/>
    </source>
</evidence>
<feature type="compositionally biased region" description="Basic and acidic residues" evidence="1">
    <location>
        <begin position="46"/>
        <end position="56"/>
    </location>
</feature>
<dbReference type="Proteomes" id="UP000193560">
    <property type="component" value="Unassembled WGS sequence"/>
</dbReference>
<proteinExistence type="predicted"/>
<feature type="compositionally biased region" description="Low complexity" evidence="1">
    <location>
        <begin position="148"/>
        <end position="196"/>
    </location>
</feature>
<gene>
    <name evidence="3" type="ORF">BCR42DRAFT_456249</name>
</gene>
<dbReference type="InterPro" id="IPR006016">
    <property type="entry name" value="UspA"/>
</dbReference>
<protein>
    <recommendedName>
        <fullName evidence="2">UspA domain-containing protein</fullName>
    </recommendedName>
</protein>
<accession>A0A1X2I0W1</accession>
<feature type="compositionally biased region" description="Polar residues" evidence="1">
    <location>
        <begin position="57"/>
        <end position="79"/>
    </location>
</feature>
<feature type="domain" description="UspA" evidence="2">
    <location>
        <begin position="374"/>
        <end position="514"/>
    </location>
</feature>